<keyword evidence="4 7" id="KW-0067">ATP-binding</keyword>
<keyword evidence="3 7" id="KW-0547">Nucleotide-binding</keyword>
<dbReference type="STRING" id="1130798.LBLM1_03685"/>
<dbReference type="SUPFAM" id="SSF75553">
    <property type="entry name" value="Smc hinge domain"/>
    <property type="match status" value="1"/>
</dbReference>
<dbReference type="Gene3D" id="1.20.1060.20">
    <property type="match status" value="1"/>
</dbReference>
<comment type="subcellular location">
    <subcellularLocation>
        <location evidence="1 7">Cytoplasm</location>
    </subcellularLocation>
</comment>
<evidence type="ECO:0000259" key="8">
    <source>
        <dbReference type="SMART" id="SM00968"/>
    </source>
</evidence>
<dbReference type="GO" id="GO:0003677">
    <property type="term" value="F:DNA binding"/>
    <property type="evidence" value="ECO:0007669"/>
    <property type="project" value="UniProtKB-UniRule"/>
</dbReference>
<feature type="domain" description="SMC hinge" evidence="8">
    <location>
        <begin position="519"/>
        <end position="637"/>
    </location>
</feature>
<feature type="coiled-coil region" evidence="7">
    <location>
        <begin position="672"/>
        <end position="922"/>
    </location>
</feature>
<evidence type="ECO:0000256" key="4">
    <source>
        <dbReference type="ARBA" id="ARBA00022840"/>
    </source>
</evidence>
<dbReference type="InterPro" id="IPR024704">
    <property type="entry name" value="SMC"/>
</dbReference>
<dbReference type="KEGG" id="lmu:LBLM1_03685"/>
<dbReference type="GO" id="GO:0007059">
    <property type="term" value="P:chromosome segregation"/>
    <property type="evidence" value="ECO:0007669"/>
    <property type="project" value="UniProtKB-UniRule"/>
</dbReference>
<dbReference type="GO" id="GO:0030261">
    <property type="term" value="P:chromosome condensation"/>
    <property type="evidence" value="ECO:0007669"/>
    <property type="project" value="InterPro"/>
</dbReference>
<dbReference type="SUPFAM" id="SSF52540">
    <property type="entry name" value="P-loop containing nucleoside triphosphate hydrolases"/>
    <property type="match status" value="2"/>
</dbReference>
<dbReference type="NCBIfam" id="TIGR02168">
    <property type="entry name" value="SMC_prok_B"/>
    <property type="match status" value="1"/>
</dbReference>
<reference evidence="9 10" key="1">
    <citation type="journal article" date="2012" name="J. Bacteriol.">
        <title>Genome sequence of Lactobacillus mucosae LM1, isolated from piglet feces.</title>
        <authorList>
            <person name="Lee J.H."/>
            <person name="Valeriano V.D."/>
            <person name="Shin Y.R."/>
            <person name="Chae J.P."/>
            <person name="Kim G.B."/>
            <person name="Ham J.S."/>
            <person name="Chun J."/>
            <person name="Kang D.K."/>
        </authorList>
    </citation>
    <scope>NUCLEOTIDE SEQUENCE [LARGE SCALE GENOMIC DNA]</scope>
    <source>
        <strain evidence="9 10">LM1</strain>
    </source>
</reference>
<dbReference type="HAMAP" id="MF_01894">
    <property type="entry name" value="Smc_prok"/>
    <property type="match status" value="1"/>
</dbReference>
<comment type="function">
    <text evidence="7">Required for chromosome condensation and partitioning.</text>
</comment>
<dbReference type="GO" id="GO:0005694">
    <property type="term" value="C:chromosome"/>
    <property type="evidence" value="ECO:0007669"/>
    <property type="project" value="InterPro"/>
</dbReference>
<feature type="binding site" evidence="7">
    <location>
        <begin position="32"/>
        <end position="39"/>
    </location>
    <ligand>
        <name>ATP</name>
        <dbReference type="ChEBI" id="CHEBI:30616"/>
    </ligand>
</feature>
<dbReference type="InterPro" id="IPR010935">
    <property type="entry name" value="SMC_hinge"/>
</dbReference>
<evidence type="ECO:0000313" key="10">
    <source>
        <dbReference type="Proteomes" id="UP000003645"/>
    </source>
</evidence>
<dbReference type="SMART" id="SM00968">
    <property type="entry name" value="SMC_hinge"/>
    <property type="match status" value="1"/>
</dbReference>
<dbReference type="Proteomes" id="UP000003645">
    <property type="component" value="Chromosome"/>
</dbReference>
<keyword evidence="6 7" id="KW-0238">DNA-binding</keyword>
<dbReference type="AlphaFoldDB" id="A0A0D4CJL0"/>
<proteinExistence type="inferred from homology"/>
<keyword evidence="2 7" id="KW-0963">Cytoplasm</keyword>
<dbReference type="FunFam" id="3.40.50.300:FF:000901">
    <property type="entry name" value="Chromosome partition protein Smc"/>
    <property type="match status" value="1"/>
</dbReference>
<dbReference type="GO" id="GO:0006260">
    <property type="term" value="P:DNA replication"/>
    <property type="evidence" value="ECO:0007669"/>
    <property type="project" value="UniProtKB-UniRule"/>
</dbReference>
<gene>
    <name evidence="7" type="primary">smc</name>
    <name evidence="9" type="ORF">LBLM1_03685</name>
</gene>
<evidence type="ECO:0000256" key="1">
    <source>
        <dbReference type="ARBA" id="ARBA00004496"/>
    </source>
</evidence>
<dbReference type="Gene3D" id="3.30.70.1620">
    <property type="match status" value="1"/>
</dbReference>
<dbReference type="OrthoDB" id="9808768at2"/>
<dbReference type="InterPro" id="IPR036277">
    <property type="entry name" value="SMC_hinge_sf"/>
</dbReference>
<dbReference type="PANTHER" id="PTHR43977">
    <property type="entry name" value="STRUCTURAL MAINTENANCE OF CHROMOSOMES PROTEIN 3"/>
    <property type="match status" value="1"/>
</dbReference>
<evidence type="ECO:0000256" key="6">
    <source>
        <dbReference type="ARBA" id="ARBA00023125"/>
    </source>
</evidence>
<dbReference type="CDD" id="cd03278">
    <property type="entry name" value="ABC_SMC_barmotin"/>
    <property type="match status" value="2"/>
</dbReference>
<keyword evidence="10" id="KW-1185">Reference proteome</keyword>
<feature type="coiled-coil region" evidence="7">
    <location>
        <begin position="992"/>
        <end position="1029"/>
    </location>
</feature>
<dbReference type="HOGENOM" id="CLU_001042_2_2_9"/>
<feature type="coiled-coil region" evidence="7">
    <location>
        <begin position="255"/>
        <end position="476"/>
    </location>
</feature>
<dbReference type="GO" id="GO:0005737">
    <property type="term" value="C:cytoplasm"/>
    <property type="evidence" value="ECO:0007669"/>
    <property type="project" value="UniProtKB-SubCell"/>
</dbReference>
<evidence type="ECO:0000256" key="2">
    <source>
        <dbReference type="ARBA" id="ARBA00022490"/>
    </source>
</evidence>
<dbReference type="EMBL" id="CP011013">
    <property type="protein sequence ID" value="AJT50249.1"/>
    <property type="molecule type" value="Genomic_DNA"/>
</dbReference>
<evidence type="ECO:0000313" key="9">
    <source>
        <dbReference type="EMBL" id="AJT50249.1"/>
    </source>
</evidence>
<dbReference type="InterPro" id="IPR027417">
    <property type="entry name" value="P-loop_NTPase"/>
</dbReference>
<name>A0A0D4CJL0_LIMMU</name>
<dbReference type="Pfam" id="PF02463">
    <property type="entry name" value="SMC_N"/>
    <property type="match status" value="1"/>
</dbReference>
<keyword evidence="5 7" id="KW-0175">Coiled coil</keyword>
<dbReference type="RefSeq" id="WP_006499620.1">
    <property type="nucleotide sequence ID" value="NZ_CP011013.1"/>
</dbReference>
<sequence>MRLLSLTLDGFKSFAQPTTIEFRPGMTGIIGPNGSGKSNIIEAIRWVLGEQSAKTLRGNKMADVIFNGSEDRAPLNRALVSIAFDNSDHYLNSDFSELKITRKLYRNGDSEYLINSQQVRLRDIVDLFVDSGVGRESFSVISQGRIAEIFNGKPADRRAIIETAAGVSKYKQNKATAEKRLDTTRENLNRVNDIVAELEDQLEPLAEQSALAQDYLEQKGKFDLLDKTKTVRELDSNQAALKQIVAKQEKAQTMAAEYDEQAKAAAQALAQQQAQQKRLLVVKDELQQKILDATTIIGKLNSKQSLSSVRLEQRENEKQRLLARQNELKQQLAATEQALLQQDQAIADQQQAIKEHQKALNEAKSQSAEQRAQQLAQQLESMRDQQVDLMQKQAATHNQQTFLQRSHEQALNQYQQHSDELKNVQERLENAQQNADQQAQLVIAAQKEQQAKTQQLDQEKAQQAQLQTQYEQVQQSWYQALGDVRSCQNRVKNYQAMAADYTGYYSGVQNVLKQRRQFNGLYGPVSELIKVPQAYTTALETVLGGQLQHLVVATQNDGKQIINYLVRQRGGRATILPLDTLRGGYQPRNLARLRTLPGFVGRASELIQYDPRFQVVIDHLLSNTIVADNLDHATLLAKEGQHQVRVITLDGQLINTSGAMTGGASRSQRIGLLSQQQMVEKMKQELQVQQQRSSELEQKVSQLEQARRSNQQTLAALQNETAQANQKLSEAKANQQLADSQLAELKRQLKALDYQANAAGNPDQFAQEMAAAKQNEQQLADELTQLKVTMEKIKQQQNDLQNNASAQLEQLHEMQQWLAVARERLRQAKEQRAELQTRQENANEQLASLEQQLQALDHDDQLQADDRQTTAAALAEAQQQLHDAQDQLKASDEKLTTLNDQLQDANEQNDRLQALQRAAIEDLSGIKSQRARLEMLIDQGLNRLSETYSMTLADARQELSPLSDDELNRQLKLLKRGLDELGPVNTGAIQEYERISERYDFLSGQKADLEKARDQLKETMDAMDEQVKTRFIKTFKEVSAAFTETFATIFEGGQAKLVLTDPDDVLTSGVDIMAQPPGKRNQQLSLLSGGEKALTAIALLFAILKVRPVPFAILDEPEAALDEVNVDRFAKYLSRFGEDGPQFIVITHRKGTMMNANVLYGVTMQESGVSKMVSVDVEEALNSDDRN</sequence>
<dbReference type="GO" id="GO:0005524">
    <property type="term" value="F:ATP binding"/>
    <property type="evidence" value="ECO:0007669"/>
    <property type="project" value="UniProtKB-UniRule"/>
</dbReference>
<dbReference type="FunFam" id="3.40.50.300:FF:000984">
    <property type="entry name" value="Chromosome partition protein Smc"/>
    <property type="match status" value="1"/>
</dbReference>
<dbReference type="InterPro" id="IPR003395">
    <property type="entry name" value="RecF/RecN/SMC_N"/>
</dbReference>
<dbReference type="GO" id="GO:0016887">
    <property type="term" value="F:ATP hydrolysis activity"/>
    <property type="evidence" value="ECO:0007669"/>
    <property type="project" value="InterPro"/>
</dbReference>
<dbReference type="Pfam" id="PF06470">
    <property type="entry name" value="SMC_hinge"/>
    <property type="match status" value="1"/>
</dbReference>
<evidence type="ECO:0000256" key="7">
    <source>
        <dbReference type="HAMAP-Rule" id="MF_01894"/>
    </source>
</evidence>
<evidence type="ECO:0000256" key="3">
    <source>
        <dbReference type="ARBA" id="ARBA00022741"/>
    </source>
</evidence>
<dbReference type="PIRSF" id="PIRSF005719">
    <property type="entry name" value="SMC"/>
    <property type="match status" value="1"/>
</dbReference>
<feature type="coiled-coil region" evidence="7">
    <location>
        <begin position="167"/>
        <end position="208"/>
    </location>
</feature>
<evidence type="ECO:0000256" key="5">
    <source>
        <dbReference type="ARBA" id="ARBA00023054"/>
    </source>
</evidence>
<organism evidence="9 10">
    <name type="scientific">Limosilactobacillus mucosae LM1</name>
    <dbReference type="NCBI Taxonomy" id="1130798"/>
    <lineage>
        <taxon>Bacteria</taxon>
        <taxon>Bacillati</taxon>
        <taxon>Bacillota</taxon>
        <taxon>Bacilli</taxon>
        <taxon>Lactobacillales</taxon>
        <taxon>Lactobacillaceae</taxon>
        <taxon>Limosilactobacillus</taxon>
    </lineage>
</organism>
<comment type="subunit">
    <text evidence="7">Homodimer.</text>
</comment>
<dbReference type="GO" id="GO:0007062">
    <property type="term" value="P:sister chromatid cohesion"/>
    <property type="evidence" value="ECO:0007669"/>
    <property type="project" value="InterPro"/>
</dbReference>
<comment type="similarity">
    <text evidence="7">Belongs to the SMC family.</text>
</comment>
<dbReference type="Gene3D" id="3.40.50.300">
    <property type="entry name" value="P-loop containing nucleotide triphosphate hydrolases"/>
    <property type="match status" value="2"/>
</dbReference>
<protein>
    <recommendedName>
        <fullName evidence="7">Chromosome partition protein Smc</fullName>
    </recommendedName>
</protein>
<comment type="domain">
    <text evidence="7">Contains large globular domains required for ATP hydrolysis at each terminus and a third globular domain forming a flexible hinge near the middle of the molecule. These domains are separated by coiled-coil structures.</text>
</comment>
<dbReference type="InterPro" id="IPR011890">
    <property type="entry name" value="SMC_prok"/>
</dbReference>
<accession>A0A0D4CJL0</accession>